<gene>
    <name evidence="2" type="ORF">WG900_09495</name>
</gene>
<protein>
    <submittedName>
        <fullName evidence="2">Uncharacterized protein</fullName>
    </submittedName>
</protein>
<keyword evidence="3" id="KW-1185">Reference proteome</keyword>
<name>A0ABU8S862_9SPHN</name>
<dbReference type="Proteomes" id="UP001379235">
    <property type="component" value="Unassembled WGS sequence"/>
</dbReference>
<feature type="signal peptide" evidence="1">
    <location>
        <begin position="1"/>
        <end position="18"/>
    </location>
</feature>
<feature type="chain" id="PRO_5046709582" evidence="1">
    <location>
        <begin position="19"/>
        <end position="99"/>
    </location>
</feature>
<sequence length="99" mass="10759">MKSFIAIALILAPATALACNFNTDCNIGSKCMKQAGRLEGVCVGGMSPGEPPRENRDPYKWRDTSRKESGAQCSFNTDCEVGSMCLKESGRMYGVCIKR</sequence>
<evidence type="ECO:0000313" key="3">
    <source>
        <dbReference type="Proteomes" id="UP001379235"/>
    </source>
</evidence>
<organism evidence="2 3">
    <name type="scientific">Novosphingobium aquae</name>
    <dbReference type="NCBI Taxonomy" id="3133435"/>
    <lineage>
        <taxon>Bacteria</taxon>
        <taxon>Pseudomonadati</taxon>
        <taxon>Pseudomonadota</taxon>
        <taxon>Alphaproteobacteria</taxon>
        <taxon>Sphingomonadales</taxon>
        <taxon>Sphingomonadaceae</taxon>
        <taxon>Novosphingobium</taxon>
    </lineage>
</organism>
<dbReference type="EMBL" id="JBBHJY010000004">
    <property type="protein sequence ID" value="MEJ6010152.1"/>
    <property type="molecule type" value="Genomic_DNA"/>
</dbReference>
<evidence type="ECO:0000313" key="2">
    <source>
        <dbReference type="EMBL" id="MEJ6010152.1"/>
    </source>
</evidence>
<proteinExistence type="predicted"/>
<evidence type="ECO:0000256" key="1">
    <source>
        <dbReference type="SAM" id="SignalP"/>
    </source>
</evidence>
<reference evidence="2 3" key="1">
    <citation type="submission" date="2024-03" db="EMBL/GenBank/DDBJ databases">
        <authorList>
            <person name="Jo J.-H."/>
        </authorList>
    </citation>
    <scope>NUCLEOTIDE SEQUENCE [LARGE SCALE GENOMIC DNA]</scope>
    <source>
        <strain evidence="2 3">AS3R-12</strain>
    </source>
</reference>
<keyword evidence="1" id="KW-0732">Signal</keyword>
<dbReference type="RefSeq" id="WP_339966636.1">
    <property type="nucleotide sequence ID" value="NZ_JBBHJY010000004.1"/>
</dbReference>
<accession>A0ABU8S862</accession>
<comment type="caution">
    <text evidence="2">The sequence shown here is derived from an EMBL/GenBank/DDBJ whole genome shotgun (WGS) entry which is preliminary data.</text>
</comment>
<dbReference type="PROSITE" id="PS51257">
    <property type="entry name" value="PROKAR_LIPOPROTEIN"/>
    <property type="match status" value="1"/>
</dbReference>